<evidence type="ECO:0000313" key="1">
    <source>
        <dbReference type="EMBL" id="MBB6162875.1"/>
    </source>
</evidence>
<comment type="caution">
    <text evidence="1">The sequence shown here is derived from an EMBL/GenBank/DDBJ whole genome shotgun (WGS) entry which is preliminary data.</text>
</comment>
<keyword evidence="2" id="KW-1185">Reference proteome</keyword>
<evidence type="ECO:0000313" key="2">
    <source>
        <dbReference type="Proteomes" id="UP000547879"/>
    </source>
</evidence>
<dbReference type="AlphaFoldDB" id="A0A7W9Y6H2"/>
<dbReference type="Proteomes" id="UP000547879">
    <property type="component" value="Unassembled WGS sequence"/>
</dbReference>
<gene>
    <name evidence="1" type="ORF">HNQ72_002693</name>
</gene>
<dbReference type="RefSeq" id="WP_183992679.1">
    <property type="nucleotide sequence ID" value="NZ_BMHW01000002.1"/>
</dbReference>
<sequence>MLTVEAGDWKLLIEDGRLPDLYQSYVGNAVFVDRVVPAEDDGRDLFIAIKANADRADASHLWPELVITQRYQDAQGTLKPGILLVPEASMLFVGAGERLLGYNLLSRKRIFEDWTECGFFGWSRQGDYILMSAELEFAVWKVTGEKLWSTFVEPPWSWEVSGMNIQLDVMGTRKALLLETGISADS</sequence>
<dbReference type="EMBL" id="JACHEG010000002">
    <property type="protein sequence ID" value="MBB6162875.1"/>
    <property type="molecule type" value="Genomic_DNA"/>
</dbReference>
<accession>A0A7W9Y6H2</accession>
<proteinExistence type="predicted"/>
<organism evidence="1 2">
    <name type="scientific">Rhizobium wenxiniae</name>
    <dbReference type="NCBI Taxonomy" id="1737357"/>
    <lineage>
        <taxon>Bacteria</taxon>
        <taxon>Pseudomonadati</taxon>
        <taxon>Pseudomonadota</taxon>
        <taxon>Alphaproteobacteria</taxon>
        <taxon>Hyphomicrobiales</taxon>
        <taxon>Rhizobiaceae</taxon>
        <taxon>Rhizobium/Agrobacterium group</taxon>
        <taxon>Rhizobium</taxon>
    </lineage>
</organism>
<reference evidence="1 2" key="1">
    <citation type="submission" date="2020-08" db="EMBL/GenBank/DDBJ databases">
        <title>Genomic Encyclopedia of Type Strains, Phase IV (KMG-IV): sequencing the most valuable type-strain genomes for metagenomic binning, comparative biology and taxonomic classification.</title>
        <authorList>
            <person name="Goeker M."/>
        </authorList>
    </citation>
    <scope>NUCLEOTIDE SEQUENCE [LARGE SCALE GENOMIC DNA]</scope>
    <source>
        <strain evidence="1 2">DSM 100734</strain>
    </source>
</reference>
<name>A0A7W9Y6H2_9HYPH</name>
<protein>
    <submittedName>
        <fullName evidence="1">Uncharacterized protein</fullName>
    </submittedName>
</protein>